<accession>A0A6C0I5V7</accession>
<evidence type="ECO:0000313" key="1">
    <source>
        <dbReference type="EMBL" id="QHT87970.1"/>
    </source>
</evidence>
<name>A0A6C0I5V7_9ZZZZ</name>
<protein>
    <submittedName>
        <fullName evidence="1">Uncharacterized protein</fullName>
    </submittedName>
</protein>
<organism evidence="1">
    <name type="scientific">viral metagenome</name>
    <dbReference type="NCBI Taxonomy" id="1070528"/>
    <lineage>
        <taxon>unclassified sequences</taxon>
        <taxon>metagenomes</taxon>
        <taxon>organismal metagenomes</taxon>
    </lineage>
</organism>
<proteinExistence type="predicted"/>
<dbReference type="AlphaFoldDB" id="A0A6C0I5V7"/>
<sequence length="84" mass="9609">MPLKTLKRCSRRAYRAGECYNFQALGCDVLNKPRTAIFFKSVKEREAYIKSKTGKRALSRCDRISRYSVVSATKGKKTIRSRAS</sequence>
<dbReference type="EMBL" id="MN740105">
    <property type="protein sequence ID" value="QHT87970.1"/>
    <property type="molecule type" value="Genomic_DNA"/>
</dbReference>
<reference evidence="1" key="1">
    <citation type="journal article" date="2020" name="Nature">
        <title>Giant virus diversity and host interactions through global metagenomics.</title>
        <authorList>
            <person name="Schulz F."/>
            <person name="Roux S."/>
            <person name="Paez-Espino D."/>
            <person name="Jungbluth S."/>
            <person name="Walsh D.A."/>
            <person name="Denef V.J."/>
            <person name="McMahon K.D."/>
            <person name="Konstantinidis K.T."/>
            <person name="Eloe-Fadrosh E.A."/>
            <person name="Kyrpides N.C."/>
            <person name="Woyke T."/>
        </authorList>
    </citation>
    <scope>NUCLEOTIDE SEQUENCE</scope>
    <source>
        <strain evidence="1">GVMAG-M-3300023184-191</strain>
    </source>
</reference>